<dbReference type="GO" id="GO:0032012">
    <property type="term" value="P:regulation of ARF protein signal transduction"/>
    <property type="evidence" value="ECO:0007669"/>
    <property type="project" value="InterPro"/>
</dbReference>
<dbReference type="InterPro" id="IPR041681">
    <property type="entry name" value="PH_9"/>
</dbReference>
<proteinExistence type="predicted"/>
<dbReference type="Gene3D" id="2.30.29.30">
    <property type="entry name" value="Pleckstrin-homology domain (PH domain)/Phosphotyrosine-binding domain (PTB)"/>
    <property type="match status" value="1"/>
</dbReference>
<dbReference type="Pfam" id="PF01369">
    <property type="entry name" value="Sec7"/>
    <property type="match status" value="1"/>
</dbReference>
<dbReference type="InterPro" id="IPR000904">
    <property type="entry name" value="Sec7_dom"/>
</dbReference>
<evidence type="ECO:0008006" key="6">
    <source>
        <dbReference type="Google" id="ProtNLM"/>
    </source>
</evidence>
<accession>A0A2T9YCI4</accession>
<dbReference type="SMART" id="SM00222">
    <property type="entry name" value="Sec7"/>
    <property type="match status" value="1"/>
</dbReference>
<sequence length="1789" mass="202795">MQYRIPGGDKEESDIKNVFLKKRNSQRNENTSSFTKTESLSITDESFKNYNSEDEKRMNEWEKILLKDAKNPETSRFSSLSPVEGPNRGKKREKSNVELKATEGYRWLISKIKKETNRSSIQKNFEKNKSLLSEKESEKSHQPDHQTEHYLHSINTRSKEKQETKKEQGREDIIPLNTHSSNKLRKPSLWNILKVNRSPSITNGIVESPKEHLVPLTTSKSSKSNVIEKPKFKYTKSISDTRNTIDTSTENKRLEFFSNSKNLPSFPTDIKKITTNLPSFLESEEKPPNSPKIEKSNSYRKTKREPASPIISTSIQKSKSIRRQEHKRIHTDKSTSSGLYQTMLNMNKLNPDGKLKKKLSDNIQNSSETKKQRRPMVSRSVASLPKIDNETLLNSWNSKNPLTPSKNEPPEEPDSNEINAIETANSMYNYNNKNIIDGESLLVDPSDFCKFLGGRSKLQSRTLYHYMNNFNFTNIRLDEAVRRICSKLLMHAESQEIDRVLYELSRRYIECNPDSSLKTIDIAHTVAFSIFLLNTDLHMADIKNSSRMTRNQYIKNTIDALATDQRGPINYDKYQVPVTPALINQQPKISKNIANKFSNSPDNSVIKNPITNSKSAPPISNEIHFNSQQEFSQLPQSQNKSITNSSKSSNQFQNDLDTPKSKYNFIRGRSYSRTYSQYKDLKSKISEPKIVEAPEFSRILTKKISGSDVVTNTRTNPTNSQSVKVLYHSKSDLNLKNNTTDPSKKISIDIKHLQQSSASPASNFNSSSPKTLLKKRESYIHIHHEILKPNIGMTFINNGINTVADASSSMASSLSNLVISDGVKRNARHSFTYTDISTVLRDIYNGIKEKPLERAPQPKNKQNESQKTLPSTPITELIKSPSLFSRTSISSQPNKISAYASGQTLKPLQENNSKGSNSIFNGTLYKVNISTKSLKQGVSKASNNIDFSEKKSVSSHHLLEKGSVNRDSILPKLSSMKDPMKSSSSKLYLSLQGSMAHSTPDRLFNIEFQPKKEVEPPVAAHLYYRCALLNRKFLFEKAGKKATSRMWRGCYVSLGNGKAIMYKGEDRYAPRAGLVSVLPMGSQPFGTVQLGHTYAQIMPPPGYSFTKPHVFALTLSQGGVYLFQTKTAEEAQQWAFACNYWGALDTKVPYMAGSVYNVEYGWYNNNEFSKDEEKDTYINDSASKSQPFISSSNTQASSKSTKSTDKLESLRDANRYLNIIDWTPPPNPTQSANSNEKLQIESFNKHIEYLESELVIHKTALTSISERFHPRSFVYNKAFHNWEKKAQYLLKELIKYKNYVDCLETTLKNFHEMTESQKVPYSNSPIKQKEFETKFESGLRIHTEGPEILKDNTSTLNSSIELPVLGAEPKSMSGNASNNFKNSKDNGYNFLESNDINNDLKNSMTGKSLNSEPEKVPAKLSSNGNFLNEQNSTTNQKNHQRKYSSNPNFLFFSDFTTHNPLPVNFSEYQKSNSGHISMQKDTEQINQQMEADFDKKPKTSTFPKALKKQPESNISLVNHNFEYITTDIDFSSSILPRKDDDYKETESKNFFINENLTAISRDQSGSSVNNGFGFEQPADKSLLEKLNFDTESSNLHQDSNFLFDRSIIQYPTIPIDKFESFKPKLPSLYEIPSTWDVSKITDSSTKLYEAHTSFGKENSKIKDKNDDNFTFTEFIAEYSRKLSVNQQSPLSGKNILEESLGNQNQNDLASDDFGADSMFASIPSLELNLNPSLIRIGESKSENGSKLTSSYVPEPTPKKGTSPRKNSSSKSKRLTNDNLRNFASLPQFK</sequence>
<feature type="compositionally biased region" description="Polar residues" evidence="1">
    <location>
        <begin position="27"/>
        <end position="44"/>
    </location>
</feature>
<organism evidence="4 5">
    <name type="scientific">Furculomyces boomerangus</name>
    <dbReference type="NCBI Taxonomy" id="61424"/>
    <lineage>
        <taxon>Eukaryota</taxon>
        <taxon>Fungi</taxon>
        <taxon>Fungi incertae sedis</taxon>
        <taxon>Zoopagomycota</taxon>
        <taxon>Kickxellomycotina</taxon>
        <taxon>Harpellomycetes</taxon>
        <taxon>Harpellales</taxon>
        <taxon>Harpellaceae</taxon>
        <taxon>Furculomyces</taxon>
    </lineage>
</organism>
<gene>
    <name evidence="4" type="ORF">BB559_004810</name>
</gene>
<dbReference type="SUPFAM" id="SSF48425">
    <property type="entry name" value="Sec7 domain"/>
    <property type="match status" value="1"/>
</dbReference>
<dbReference type="OrthoDB" id="2157641at2759"/>
<comment type="caution">
    <text evidence="4">The sequence shown here is derived from an EMBL/GenBank/DDBJ whole genome shotgun (WGS) entry which is preliminary data.</text>
</comment>
<feature type="region of interest" description="Disordered" evidence="1">
    <location>
        <begin position="1739"/>
        <end position="1789"/>
    </location>
</feature>
<evidence type="ECO:0000256" key="1">
    <source>
        <dbReference type="SAM" id="MobiDB-lite"/>
    </source>
</evidence>
<feature type="compositionally biased region" description="Polar residues" evidence="1">
    <location>
        <begin position="1420"/>
        <end position="1443"/>
    </location>
</feature>
<dbReference type="STRING" id="61424.A0A2T9YCI4"/>
<evidence type="ECO:0000313" key="4">
    <source>
        <dbReference type="EMBL" id="PVU90040.1"/>
    </source>
</evidence>
<keyword evidence="5" id="KW-1185">Reference proteome</keyword>
<dbReference type="PROSITE" id="PS50003">
    <property type="entry name" value="PH_DOMAIN"/>
    <property type="match status" value="1"/>
</dbReference>
<feature type="compositionally biased region" description="Basic and acidic residues" evidence="1">
    <location>
        <begin position="283"/>
        <end position="297"/>
    </location>
</feature>
<dbReference type="SUPFAM" id="SSF50729">
    <property type="entry name" value="PH domain-like"/>
    <property type="match status" value="1"/>
</dbReference>
<feature type="region of interest" description="Disordered" evidence="1">
    <location>
        <begin position="279"/>
        <end position="416"/>
    </location>
</feature>
<dbReference type="Gene3D" id="1.10.1000.11">
    <property type="entry name" value="Arf Nucleotide-binding Site Opener,domain 2"/>
    <property type="match status" value="1"/>
</dbReference>
<feature type="compositionally biased region" description="Basic and acidic residues" evidence="1">
    <location>
        <begin position="351"/>
        <end position="360"/>
    </location>
</feature>
<protein>
    <recommendedName>
        <fullName evidence="6">SEC7 domain-containing protein</fullName>
    </recommendedName>
</protein>
<dbReference type="GO" id="GO:0005085">
    <property type="term" value="F:guanyl-nucleotide exchange factor activity"/>
    <property type="evidence" value="ECO:0007669"/>
    <property type="project" value="InterPro"/>
</dbReference>
<name>A0A2T9YCI4_9FUNG</name>
<feature type="compositionally biased region" description="Polar residues" evidence="1">
    <location>
        <begin position="859"/>
        <end position="872"/>
    </location>
</feature>
<feature type="compositionally biased region" description="Low complexity" evidence="1">
    <location>
        <begin position="308"/>
        <end position="318"/>
    </location>
</feature>
<dbReference type="InterPro" id="IPR001849">
    <property type="entry name" value="PH_domain"/>
</dbReference>
<feature type="region of interest" description="Disordered" evidence="1">
    <location>
        <begin position="67"/>
        <end position="97"/>
    </location>
</feature>
<feature type="compositionally biased region" description="Low complexity" evidence="1">
    <location>
        <begin position="636"/>
        <end position="651"/>
    </location>
</feature>
<feature type="region of interest" description="Disordered" evidence="1">
    <location>
        <begin position="850"/>
        <end position="872"/>
    </location>
</feature>
<dbReference type="PROSITE" id="PS50190">
    <property type="entry name" value="SEC7"/>
    <property type="match status" value="1"/>
</dbReference>
<reference evidence="4 5" key="1">
    <citation type="journal article" date="2018" name="MBio">
        <title>Comparative Genomics Reveals the Core Gene Toolbox for the Fungus-Insect Symbiosis.</title>
        <authorList>
            <person name="Wang Y."/>
            <person name="Stata M."/>
            <person name="Wang W."/>
            <person name="Stajich J.E."/>
            <person name="White M.M."/>
            <person name="Moncalvo J.M."/>
        </authorList>
    </citation>
    <scope>NUCLEOTIDE SEQUENCE [LARGE SCALE GENOMIC DNA]</scope>
    <source>
        <strain evidence="4 5">AUS-77-4</strain>
    </source>
</reference>
<feature type="compositionally biased region" description="Polar residues" evidence="1">
    <location>
        <begin position="334"/>
        <end position="348"/>
    </location>
</feature>
<feature type="compositionally biased region" description="Polar residues" evidence="1">
    <location>
        <begin position="391"/>
        <end position="406"/>
    </location>
</feature>
<feature type="compositionally biased region" description="Polar residues" evidence="1">
    <location>
        <begin position="623"/>
        <end position="635"/>
    </location>
</feature>
<feature type="compositionally biased region" description="Basic and acidic residues" evidence="1">
    <location>
        <begin position="45"/>
        <end position="55"/>
    </location>
</feature>
<dbReference type="InterPro" id="IPR011993">
    <property type="entry name" value="PH-like_dom_sf"/>
</dbReference>
<dbReference type="InterPro" id="IPR023394">
    <property type="entry name" value="Sec7_C_sf"/>
</dbReference>
<feature type="compositionally biased region" description="Basic residues" evidence="1">
    <location>
        <begin position="319"/>
        <end position="330"/>
    </location>
</feature>
<feature type="region of interest" description="Disordered" evidence="1">
    <location>
        <begin position="130"/>
        <end position="172"/>
    </location>
</feature>
<evidence type="ECO:0000259" key="3">
    <source>
        <dbReference type="PROSITE" id="PS50190"/>
    </source>
</evidence>
<feature type="compositionally biased region" description="Low complexity" evidence="1">
    <location>
        <begin position="1190"/>
        <end position="1201"/>
    </location>
</feature>
<feature type="compositionally biased region" description="Polar residues" evidence="1">
    <location>
        <begin position="594"/>
        <end position="615"/>
    </location>
</feature>
<dbReference type="PANTHER" id="PTHR10663">
    <property type="entry name" value="GUANYL-NUCLEOTIDE EXCHANGE FACTOR"/>
    <property type="match status" value="1"/>
</dbReference>
<feature type="region of interest" description="Disordered" evidence="1">
    <location>
        <begin position="1"/>
        <end position="55"/>
    </location>
</feature>
<feature type="compositionally biased region" description="Polar residues" evidence="1">
    <location>
        <begin position="1399"/>
        <end position="1411"/>
    </location>
</feature>
<feature type="domain" description="SEC7" evidence="3">
    <location>
        <begin position="362"/>
        <end position="608"/>
    </location>
</feature>
<dbReference type="InterPro" id="IPR035999">
    <property type="entry name" value="Sec7_dom_sf"/>
</dbReference>
<feature type="region of interest" description="Disordered" evidence="1">
    <location>
        <begin position="1182"/>
        <end position="1206"/>
    </location>
</feature>
<dbReference type="Proteomes" id="UP000245699">
    <property type="component" value="Unassembled WGS sequence"/>
</dbReference>
<feature type="region of interest" description="Disordered" evidence="1">
    <location>
        <begin position="594"/>
        <end position="661"/>
    </location>
</feature>
<feature type="domain" description="PH" evidence="2">
    <location>
        <begin position="1027"/>
        <end position="1143"/>
    </location>
</feature>
<evidence type="ECO:0000313" key="5">
    <source>
        <dbReference type="Proteomes" id="UP000245699"/>
    </source>
</evidence>
<dbReference type="Pfam" id="PF15410">
    <property type="entry name" value="PH_9"/>
    <property type="match status" value="1"/>
</dbReference>
<dbReference type="EMBL" id="MBFT01000504">
    <property type="protein sequence ID" value="PVU90040.1"/>
    <property type="molecule type" value="Genomic_DNA"/>
</dbReference>
<evidence type="ECO:0000259" key="2">
    <source>
        <dbReference type="PROSITE" id="PS50003"/>
    </source>
</evidence>
<feature type="region of interest" description="Disordered" evidence="1">
    <location>
        <begin position="1399"/>
        <end position="1443"/>
    </location>
</feature>